<name>A0A9P9XU20_9HYPO</name>
<reference evidence="3" key="1">
    <citation type="journal article" date="2021" name="J Fungi (Basel)">
        <title>Genomic and Metabolomic Analyses of the Marine Fungus Emericellopsis cladophorae: Insights into Saltwater Adaptability Mechanisms and Its Biosynthetic Potential.</title>
        <authorList>
            <person name="Goncalves M.F.M."/>
            <person name="Hilario S."/>
            <person name="Van de Peer Y."/>
            <person name="Esteves A.C."/>
            <person name="Alves A."/>
        </authorList>
    </citation>
    <scope>NUCLEOTIDE SEQUENCE</scope>
    <source>
        <strain evidence="3">MUM 19.33</strain>
    </source>
</reference>
<dbReference type="SUPFAM" id="SSF48056">
    <property type="entry name" value="Di-copper centre-containing domain"/>
    <property type="match status" value="1"/>
</dbReference>
<dbReference type="InterPro" id="IPR002227">
    <property type="entry name" value="Tyrosinase_Cu-bd"/>
</dbReference>
<evidence type="ECO:0000313" key="3">
    <source>
        <dbReference type="EMBL" id="KAI6777745.1"/>
    </source>
</evidence>
<accession>A0A9P9XU20</accession>
<dbReference type="EMBL" id="JAGIXG020000114">
    <property type="protein sequence ID" value="KAI6777745.1"/>
    <property type="molecule type" value="Genomic_DNA"/>
</dbReference>
<dbReference type="Pfam" id="PF00264">
    <property type="entry name" value="Tyrosinase"/>
    <property type="match status" value="1"/>
</dbReference>
<dbReference type="RefSeq" id="XP_051358601.1">
    <property type="nucleotide sequence ID" value="XM_051510506.1"/>
</dbReference>
<dbReference type="Proteomes" id="UP001055219">
    <property type="component" value="Unassembled WGS sequence"/>
</dbReference>
<evidence type="ECO:0000256" key="1">
    <source>
        <dbReference type="SAM" id="MobiDB-lite"/>
    </source>
</evidence>
<comment type="caution">
    <text evidence="3">The sequence shown here is derived from an EMBL/GenBank/DDBJ whole genome shotgun (WGS) entry which is preliminary data.</text>
</comment>
<keyword evidence="4" id="KW-1185">Reference proteome</keyword>
<dbReference type="GO" id="GO:0016491">
    <property type="term" value="F:oxidoreductase activity"/>
    <property type="evidence" value="ECO:0007669"/>
    <property type="project" value="InterPro"/>
</dbReference>
<gene>
    <name evidence="3" type="ORF">J7T54_002681</name>
</gene>
<protein>
    <recommendedName>
        <fullName evidence="2">Tyrosinase copper-binding domain-containing protein</fullName>
    </recommendedName>
</protein>
<dbReference type="OrthoDB" id="6132182at2759"/>
<proteinExistence type="predicted"/>
<dbReference type="AlphaFoldDB" id="A0A9P9XU20"/>
<evidence type="ECO:0000313" key="4">
    <source>
        <dbReference type="Proteomes" id="UP001055219"/>
    </source>
</evidence>
<feature type="region of interest" description="Disordered" evidence="1">
    <location>
        <begin position="1"/>
        <end position="23"/>
    </location>
</feature>
<evidence type="ECO:0000259" key="2">
    <source>
        <dbReference type="Pfam" id="PF00264"/>
    </source>
</evidence>
<feature type="domain" description="Tyrosinase copper-binding" evidence="2">
    <location>
        <begin position="53"/>
        <end position="81"/>
    </location>
</feature>
<reference evidence="3" key="2">
    <citation type="submission" date="2022-07" db="EMBL/GenBank/DDBJ databases">
        <authorList>
            <person name="Goncalves M.F.M."/>
            <person name="Hilario S."/>
            <person name="Van De Peer Y."/>
            <person name="Esteves A.C."/>
            <person name="Alves A."/>
        </authorList>
    </citation>
    <scope>NUCLEOTIDE SEQUENCE</scope>
    <source>
        <strain evidence="3">MUM 19.33</strain>
    </source>
</reference>
<dbReference type="InterPro" id="IPR008922">
    <property type="entry name" value="Di-copper_centre_dom_sf"/>
</dbReference>
<sequence>MTVNFGPVGGIQGGAPPGPGGGLGYNLRDPVRSWWCHDHPLRQLLDSSHGDPGGDLFTSPGYPAFWVHHDMMDRMWTFWQAINPNKRHCEFNGRPYGHNTWANKPPPRKASLEGPIDMGYAGGSTVIGEVMDTLSGPFRYFYL</sequence>
<dbReference type="Gene3D" id="1.10.1280.10">
    <property type="entry name" value="Di-copper center containing domain from catechol oxidase"/>
    <property type="match status" value="1"/>
</dbReference>
<dbReference type="GeneID" id="75829190"/>
<organism evidence="3 4">
    <name type="scientific">Emericellopsis cladophorae</name>
    <dbReference type="NCBI Taxonomy" id="2686198"/>
    <lineage>
        <taxon>Eukaryota</taxon>
        <taxon>Fungi</taxon>
        <taxon>Dikarya</taxon>
        <taxon>Ascomycota</taxon>
        <taxon>Pezizomycotina</taxon>
        <taxon>Sordariomycetes</taxon>
        <taxon>Hypocreomycetidae</taxon>
        <taxon>Hypocreales</taxon>
        <taxon>Bionectriaceae</taxon>
        <taxon>Emericellopsis</taxon>
    </lineage>
</organism>
<feature type="compositionally biased region" description="Gly residues" evidence="1">
    <location>
        <begin position="7"/>
        <end position="23"/>
    </location>
</feature>